<dbReference type="GO" id="GO:0005886">
    <property type="term" value="C:plasma membrane"/>
    <property type="evidence" value="ECO:0007669"/>
    <property type="project" value="TreeGrafter"/>
</dbReference>
<evidence type="ECO:0000256" key="3">
    <source>
        <dbReference type="ARBA" id="ARBA00022960"/>
    </source>
</evidence>
<reference evidence="9 10" key="1">
    <citation type="submission" date="2019-05" db="EMBL/GenBank/DDBJ databases">
        <authorList>
            <consortium name="Pathogen Informatics"/>
        </authorList>
    </citation>
    <scope>NUCLEOTIDE SEQUENCE [LARGE SCALE GENOMIC DNA]</scope>
    <source>
        <strain evidence="9 10">NCTC503</strain>
    </source>
</reference>
<dbReference type="InterPro" id="IPR007221">
    <property type="entry name" value="MreC"/>
</dbReference>
<dbReference type="Pfam" id="PF04085">
    <property type="entry name" value="MreC"/>
    <property type="match status" value="1"/>
</dbReference>
<organism evidence="9 10">
    <name type="scientific">Hathewaya histolytica</name>
    <name type="common">Clostridium histolyticum</name>
    <dbReference type="NCBI Taxonomy" id="1498"/>
    <lineage>
        <taxon>Bacteria</taxon>
        <taxon>Bacillati</taxon>
        <taxon>Bacillota</taxon>
        <taxon>Clostridia</taxon>
        <taxon>Eubacteriales</taxon>
        <taxon>Clostridiaceae</taxon>
        <taxon>Hathewaya</taxon>
    </lineage>
</organism>
<dbReference type="RefSeq" id="WP_138210318.1">
    <property type="nucleotide sequence ID" value="NZ_CBCRUQ010000005.1"/>
</dbReference>
<dbReference type="GO" id="GO:0008360">
    <property type="term" value="P:regulation of cell shape"/>
    <property type="evidence" value="ECO:0007669"/>
    <property type="project" value="UniProtKB-KW"/>
</dbReference>
<evidence type="ECO:0000313" key="10">
    <source>
        <dbReference type="Proteomes" id="UP000308489"/>
    </source>
</evidence>
<dbReference type="InterPro" id="IPR055342">
    <property type="entry name" value="MreC_beta-barrel_core"/>
</dbReference>
<evidence type="ECO:0000256" key="6">
    <source>
        <dbReference type="SAM" id="Coils"/>
    </source>
</evidence>
<evidence type="ECO:0000256" key="4">
    <source>
        <dbReference type="ARBA" id="ARBA00032089"/>
    </source>
</evidence>
<feature type="coiled-coil region" evidence="6">
    <location>
        <begin position="68"/>
        <end position="112"/>
    </location>
</feature>
<evidence type="ECO:0000259" key="8">
    <source>
        <dbReference type="Pfam" id="PF04085"/>
    </source>
</evidence>
<dbReference type="OrthoDB" id="9792313at2"/>
<name>A0A4U9RPS4_HATHI</name>
<evidence type="ECO:0000256" key="7">
    <source>
        <dbReference type="SAM" id="Phobius"/>
    </source>
</evidence>
<keyword evidence="10" id="KW-1185">Reference proteome</keyword>
<protein>
    <recommendedName>
        <fullName evidence="2 5">Cell shape-determining protein MreC</fullName>
    </recommendedName>
    <alternativeName>
        <fullName evidence="4 5">Cell shape protein MreC</fullName>
    </alternativeName>
</protein>
<evidence type="ECO:0000256" key="1">
    <source>
        <dbReference type="ARBA" id="ARBA00009369"/>
    </source>
</evidence>
<dbReference type="NCBIfam" id="TIGR00219">
    <property type="entry name" value="mreC"/>
    <property type="match status" value="1"/>
</dbReference>
<dbReference type="KEGG" id="hhw:NCTC503_01691"/>
<evidence type="ECO:0000313" key="9">
    <source>
        <dbReference type="EMBL" id="VTQ90890.1"/>
    </source>
</evidence>
<feature type="transmembrane region" description="Helical" evidence="7">
    <location>
        <begin position="9"/>
        <end position="28"/>
    </location>
</feature>
<dbReference type="InterPro" id="IPR042175">
    <property type="entry name" value="Cell/Rod_MreC_2"/>
</dbReference>
<feature type="domain" description="Rod shape-determining protein MreC beta-barrel core" evidence="8">
    <location>
        <begin position="127"/>
        <end position="271"/>
    </location>
</feature>
<dbReference type="Gene3D" id="2.40.10.340">
    <property type="entry name" value="Rod shape-determining protein MreC, domain 1"/>
    <property type="match status" value="1"/>
</dbReference>
<comment type="function">
    <text evidence="5">Involved in formation and maintenance of cell shape.</text>
</comment>
<dbReference type="AlphaFoldDB" id="A0A4U9RPS4"/>
<gene>
    <name evidence="9" type="primary">mreC</name>
    <name evidence="9" type="ORF">NCTC503_01691</name>
</gene>
<evidence type="ECO:0000256" key="2">
    <source>
        <dbReference type="ARBA" id="ARBA00013855"/>
    </source>
</evidence>
<proteinExistence type="inferred from homology"/>
<keyword evidence="7" id="KW-1133">Transmembrane helix</keyword>
<dbReference type="Proteomes" id="UP000308489">
    <property type="component" value="Chromosome 1"/>
</dbReference>
<dbReference type="PANTHER" id="PTHR34138">
    <property type="entry name" value="CELL SHAPE-DETERMINING PROTEIN MREC"/>
    <property type="match status" value="1"/>
</dbReference>
<evidence type="ECO:0000256" key="5">
    <source>
        <dbReference type="PIRNR" id="PIRNR038471"/>
    </source>
</evidence>
<dbReference type="EMBL" id="LR590481">
    <property type="protein sequence ID" value="VTQ90890.1"/>
    <property type="molecule type" value="Genomic_DNA"/>
</dbReference>
<dbReference type="PIRSF" id="PIRSF038471">
    <property type="entry name" value="MreC"/>
    <property type="match status" value="1"/>
</dbReference>
<keyword evidence="6" id="KW-0175">Coiled coil</keyword>
<accession>A0A4U9RPS4</accession>
<keyword evidence="7" id="KW-0812">Transmembrane</keyword>
<keyword evidence="3 5" id="KW-0133">Cell shape</keyword>
<dbReference type="PANTHER" id="PTHR34138:SF1">
    <property type="entry name" value="CELL SHAPE-DETERMINING PROTEIN MREC"/>
    <property type="match status" value="1"/>
</dbReference>
<keyword evidence="7" id="KW-0472">Membrane</keyword>
<sequence length="284" mass="31773">MKFLKKNRLIIIILILCVGFLVLIAYTGKRDNINMVGNGVGVILNPIQRGLYKINSKIKGTVNFVFNFGSVKKENEMLLEENNKLKAKLIEYDNLKSQNERLRKMLNYKEKNDYDYIGCDITGVVGNSYLEGYIINKGSDSGIKKRMVAITHEGLVGQVTSVGTNWAIVQTIGNENVSIAAFNQRSKDNNGIVKGWKDQGNNPMAKIEMSNLEADIKEGDNIITSGLGGIYPKGISIGKVTKVEEDKGQFVKYGIVNPSVKLNKLEELFIVVSREQREIEEVKY</sequence>
<comment type="similarity">
    <text evidence="1 5">Belongs to the MreC family.</text>
</comment>
<dbReference type="Gene3D" id="2.40.10.350">
    <property type="entry name" value="Rod shape-determining protein MreC, domain 2"/>
    <property type="match status" value="1"/>
</dbReference>
<dbReference type="InterPro" id="IPR042177">
    <property type="entry name" value="Cell/Rod_1"/>
</dbReference>